<evidence type="ECO:0000256" key="1">
    <source>
        <dbReference type="SAM" id="MobiDB-lite"/>
    </source>
</evidence>
<evidence type="ECO:0000313" key="2">
    <source>
        <dbReference type="EMBL" id="KAK7085579.1"/>
    </source>
</evidence>
<evidence type="ECO:0000313" key="3">
    <source>
        <dbReference type="Proteomes" id="UP001381693"/>
    </source>
</evidence>
<feature type="region of interest" description="Disordered" evidence="1">
    <location>
        <begin position="1"/>
        <end position="39"/>
    </location>
</feature>
<dbReference type="AlphaFoldDB" id="A0AAN8XW77"/>
<dbReference type="Proteomes" id="UP001381693">
    <property type="component" value="Unassembled WGS sequence"/>
</dbReference>
<proteinExistence type="predicted"/>
<gene>
    <name evidence="2" type="ORF">SK128_022448</name>
</gene>
<organism evidence="2 3">
    <name type="scientific">Halocaridina rubra</name>
    <name type="common">Hawaiian red shrimp</name>
    <dbReference type="NCBI Taxonomy" id="373956"/>
    <lineage>
        <taxon>Eukaryota</taxon>
        <taxon>Metazoa</taxon>
        <taxon>Ecdysozoa</taxon>
        <taxon>Arthropoda</taxon>
        <taxon>Crustacea</taxon>
        <taxon>Multicrustacea</taxon>
        <taxon>Malacostraca</taxon>
        <taxon>Eumalacostraca</taxon>
        <taxon>Eucarida</taxon>
        <taxon>Decapoda</taxon>
        <taxon>Pleocyemata</taxon>
        <taxon>Caridea</taxon>
        <taxon>Atyoidea</taxon>
        <taxon>Atyidae</taxon>
        <taxon>Halocaridina</taxon>
    </lineage>
</organism>
<feature type="compositionally biased region" description="Polar residues" evidence="1">
    <location>
        <begin position="1"/>
        <end position="11"/>
    </location>
</feature>
<comment type="caution">
    <text evidence="2">The sequence shown here is derived from an EMBL/GenBank/DDBJ whole genome shotgun (WGS) entry which is preliminary data.</text>
</comment>
<name>A0AAN8XW77_HALRR</name>
<feature type="compositionally biased region" description="Basic and acidic residues" evidence="1">
    <location>
        <begin position="19"/>
        <end position="33"/>
    </location>
</feature>
<feature type="non-terminal residue" evidence="2">
    <location>
        <position position="1"/>
    </location>
</feature>
<sequence>KSTNISSTKRSFGTGFDINQKKEGKSKRGERPKGRPLRRRVEVVIYTAEGRKNKGHQNRFLKTLDT</sequence>
<keyword evidence="3" id="KW-1185">Reference proteome</keyword>
<reference evidence="2 3" key="1">
    <citation type="submission" date="2023-11" db="EMBL/GenBank/DDBJ databases">
        <title>Halocaridina rubra genome assembly.</title>
        <authorList>
            <person name="Smith C."/>
        </authorList>
    </citation>
    <scope>NUCLEOTIDE SEQUENCE [LARGE SCALE GENOMIC DNA]</scope>
    <source>
        <strain evidence="2">EP-1</strain>
        <tissue evidence="2">Whole</tissue>
    </source>
</reference>
<accession>A0AAN8XW77</accession>
<protein>
    <submittedName>
        <fullName evidence="2">Uncharacterized protein</fullName>
    </submittedName>
</protein>
<feature type="non-terminal residue" evidence="2">
    <location>
        <position position="66"/>
    </location>
</feature>
<dbReference type="EMBL" id="JAXCGZ010000784">
    <property type="protein sequence ID" value="KAK7085579.1"/>
    <property type="molecule type" value="Genomic_DNA"/>
</dbReference>